<gene>
    <name evidence="2" type="ORF">L2737_22005</name>
</gene>
<feature type="coiled-coil region" evidence="1">
    <location>
        <begin position="58"/>
        <end position="85"/>
    </location>
</feature>
<evidence type="ECO:0008006" key="4">
    <source>
        <dbReference type="Google" id="ProtNLM"/>
    </source>
</evidence>
<accession>A0ABT0KVT6</accession>
<organism evidence="2 3">
    <name type="scientific">Shewanella electrodiphila</name>
    <dbReference type="NCBI Taxonomy" id="934143"/>
    <lineage>
        <taxon>Bacteria</taxon>
        <taxon>Pseudomonadati</taxon>
        <taxon>Pseudomonadota</taxon>
        <taxon>Gammaproteobacteria</taxon>
        <taxon>Alteromonadales</taxon>
        <taxon>Shewanellaceae</taxon>
        <taxon>Shewanella</taxon>
    </lineage>
</organism>
<dbReference type="RefSeq" id="WP_248957111.1">
    <property type="nucleotide sequence ID" value="NZ_JAKIKU010000029.1"/>
</dbReference>
<name>A0ABT0KVT6_9GAMM</name>
<reference evidence="2 3" key="1">
    <citation type="submission" date="2022-01" db="EMBL/GenBank/DDBJ databases">
        <title>Whole genome-based taxonomy of the Shewanellaceae.</title>
        <authorList>
            <person name="Martin-Rodriguez A.J."/>
        </authorList>
    </citation>
    <scope>NUCLEOTIDE SEQUENCE [LARGE SCALE GENOMIC DNA]</scope>
    <source>
        <strain evidence="2 3">DSM 24955</strain>
    </source>
</reference>
<sequence length="133" mass="15685">MSKIQKELEDQLAKMLVDRDSLLAEMRSVRSAVKKDNPKKNKWLTEMIDHLDKLDTYITQNENRIQAIKQRKQVARSKLNRKQDSKRKILMGAMVEHLIETDKLSKKFIMDELESFLIRDGDKALFASYWSSE</sequence>
<proteinExistence type="predicted"/>
<evidence type="ECO:0000313" key="3">
    <source>
        <dbReference type="Proteomes" id="UP001202134"/>
    </source>
</evidence>
<comment type="caution">
    <text evidence="2">The sequence shown here is derived from an EMBL/GenBank/DDBJ whole genome shotgun (WGS) entry which is preliminary data.</text>
</comment>
<evidence type="ECO:0000313" key="2">
    <source>
        <dbReference type="EMBL" id="MCL1047972.1"/>
    </source>
</evidence>
<dbReference type="Proteomes" id="UP001202134">
    <property type="component" value="Unassembled WGS sequence"/>
</dbReference>
<protein>
    <recommendedName>
        <fullName evidence="4">Mobilization protein</fullName>
    </recommendedName>
</protein>
<keyword evidence="3" id="KW-1185">Reference proteome</keyword>
<dbReference type="EMBL" id="JAKIKU010000029">
    <property type="protein sequence ID" value="MCL1047972.1"/>
    <property type="molecule type" value="Genomic_DNA"/>
</dbReference>
<keyword evidence="1" id="KW-0175">Coiled coil</keyword>
<evidence type="ECO:0000256" key="1">
    <source>
        <dbReference type="SAM" id="Coils"/>
    </source>
</evidence>